<gene>
    <name evidence="1" type="ORF">F6J89_03825</name>
</gene>
<name>A0A6B3N7G8_9CYAN</name>
<protein>
    <submittedName>
        <fullName evidence="1">Uncharacterized protein</fullName>
    </submittedName>
</protein>
<dbReference type="EMBL" id="JAAHFQ010000048">
    <property type="protein sequence ID" value="NER26765.1"/>
    <property type="molecule type" value="Genomic_DNA"/>
</dbReference>
<dbReference type="AlphaFoldDB" id="A0A6B3N7G8"/>
<proteinExistence type="predicted"/>
<evidence type="ECO:0000313" key="1">
    <source>
        <dbReference type="EMBL" id="NER26765.1"/>
    </source>
</evidence>
<comment type="caution">
    <text evidence="1">The sequence shown here is derived from an EMBL/GenBank/DDBJ whole genome shotgun (WGS) entry which is preliminary data.</text>
</comment>
<sequence>MNYPIPVSPQEIVALPQQPVNEELVASAIAGVIQIARSQGLSLDDLTAEVLAEDSLLDHSQRRWLSKIVVQTWESWPS</sequence>
<accession>A0A6B3N7G8</accession>
<reference evidence="1" key="1">
    <citation type="submission" date="2019-11" db="EMBL/GenBank/DDBJ databases">
        <title>Genomic insights into an expanded diversity of filamentous marine cyanobacteria reveals the extraordinary biosynthetic potential of Moorea and Okeania.</title>
        <authorList>
            <person name="Ferreira Leao T."/>
            <person name="Wang M."/>
            <person name="Moss N."/>
            <person name="Da Silva R."/>
            <person name="Sanders J."/>
            <person name="Nurk S."/>
            <person name="Gurevich A."/>
            <person name="Humphrey G."/>
            <person name="Reher R."/>
            <person name="Zhu Q."/>
            <person name="Belda-Ferre P."/>
            <person name="Glukhov E."/>
            <person name="Rex R."/>
            <person name="Dorrestein P.C."/>
            <person name="Knight R."/>
            <person name="Pevzner P."/>
            <person name="Gerwick W.H."/>
            <person name="Gerwick L."/>
        </authorList>
    </citation>
    <scope>NUCLEOTIDE SEQUENCE</scope>
    <source>
        <strain evidence="1">SIO1C4</strain>
    </source>
</reference>
<organism evidence="1">
    <name type="scientific">Symploca sp. SIO1C4</name>
    <dbReference type="NCBI Taxonomy" id="2607765"/>
    <lineage>
        <taxon>Bacteria</taxon>
        <taxon>Bacillati</taxon>
        <taxon>Cyanobacteriota</taxon>
        <taxon>Cyanophyceae</taxon>
        <taxon>Coleofasciculales</taxon>
        <taxon>Coleofasciculaceae</taxon>
        <taxon>Symploca</taxon>
    </lineage>
</organism>